<feature type="transmembrane region" description="Helical" evidence="1">
    <location>
        <begin position="79"/>
        <end position="96"/>
    </location>
</feature>
<accession>A0A9X2GMB2</accession>
<keyword evidence="3" id="KW-1185">Reference proteome</keyword>
<reference evidence="2" key="1">
    <citation type="submission" date="2022-06" db="EMBL/GenBank/DDBJ databases">
        <title>Sequencing the genomes of 1000 actinobacteria strains.</title>
        <authorList>
            <person name="Klenk H.-P."/>
        </authorList>
    </citation>
    <scope>NUCLEOTIDE SEQUENCE</scope>
    <source>
        <strain evidence="2">DSM 46694</strain>
    </source>
</reference>
<protein>
    <submittedName>
        <fullName evidence="2">Uncharacterized protein</fullName>
    </submittedName>
</protein>
<dbReference type="AlphaFoldDB" id="A0A9X2GMB2"/>
<gene>
    <name evidence="2" type="ORF">HD597_003928</name>
</gene>
<dbReference type="RefSeq" id="WP_253744068.1">
    <property type="nucleotide sequence ID" value="NZ_BAABKA010000063.1"/>
</dbReference>
<dbReference type="EMBL" id="JAMZEB010000002">
    <property type="protein sequence ID" value="MCP2356908.1"/>
    <property type="molecule type" value="Genomic_DNA"/>
</dbReference>
<evidence type="ECO:0000313" key="3">
    <source>
        <dbReference type="Proteomes" id="UP001139648"/>
    </source>
</evidence>
<comment type="caution">
    <text evidence="2">The sequence shown here is derived from an EMBL/GenBank/DDBJ whole genome shotgun (WGS) entry which is preliminary data.</text>
</comment>
<feature type="transmembrane region" description="Helical" evidence="1">
    <location>
        <begin position="149"/>
        <end position="170"/>
    </location>
</feature>
<keyword evidence="1" id="KW-1133">Transmembrane helix</keyword>
<feature type="transmembrane region" description="Helical" evidence="1">
    <location>
        <begin position="108"/>
        <end position="129"/>
    </location>
</feature>
<keyword evidence="1" id="KW-0472">Membrane</keyword>
<feature type="transmembrane region" description="Helical" evidence="1">
    <location>
        <begin position="16"/>
        <end position="35"/>
    </location>
</feature>
<proteinExistence type="predicted"/>
<keyword evidence="1" id="KW-0812">Transmembrane</keyword>
<evidence type="ECO:0000313" key="2">
    <source>
        <dbReference type="EMBL" id="MCP2356908.1"/>
    </source>
</evidence>
<dbReference type="Proteomes" id="UP001139648">
    <property type="component" value="Unassembled WGS sequence"/>
</dbReference>
<organism evidence="2 3">
    <name type="scientific">Nonomuraea thailandensis</name>
    <dbReference type="NCBI Taxonomy" id="1188745"/>
    <lineage>
        <taxon>Bacteria</taxon>
        <taxon>Bacillati</taxon>
        <taxon>Actinomycetota</taxon>
        <taxon>Actinomycetes</taxon>
        <taxon>Streptosporangiales</taxon>
        <taxon>Streptosporangiaceae</taxon>
        <taxon>Nonomuraea</taxon>
    </lineage>
</organism>
<name>A0A9X2GMB2_9ACTN</name>
<sequence>MSTEGSRLLRGARGPILLLLGLFLAAAHLAGHYLAMRYAIKQETVFGTAGSQMMNATPDDGGLAEDVAQMRRGSGEERGFLAVFMSVAVTCVGIILPRLKGSVRTTAVVISGVTWAFYPVAAYLTLGQLGSLMVGDGGNTGLHHDYAKWLPLMLLTLAGAAGLQATGLVMQARRTLVSRHCESPAA</sequence>
<evidence type="ECO:0000256" key="1">
    <source>
        <dbReference type="SAM" id="Phobius"/>
    </source>
</evidence>